<evidence type="ECO:0000313" key="1">
    <source>
        <dbReference type="EMBL" id="KDB53931.1"/>
    </source>
</evidence>
<gene>
    <name evidence="1" type="ORF">X805_04850</name>
</gene>
<organism evidence="1 2">
    <name type="scientific">Sphaerotilus natans subsp. natans DSM 6575</name>
    <dbReference type="NCBI Taxonomy" id="1286631"/>
    <lineage>
        <taxon>Bacteria</taxon>
        <taxon>Pseudomonadati</taxon>
        <taxon>Pseudomonadota</taxon>
        <taxon>Betaproteobacteria</taxon>
        <taxon>Burkholderiales</taxon>
        <taxon>Sphaerotilaceae</taxon>
        <taxon>Sphaerotilus</taxon>
    </lineage>
</organism>
<keyword evidence="2" id="KW-1185">Reference proteome</keyword>
<sequence length="239" mass="26149">MATAAPPAGTIGHDQAAQILRMSPAELTRLASAGIVPRVSPGIYHPGTIIGTYIEHLRAEVARLSEQLKRAQPETQDEIAHYLDISDRRLRELLAEWGISHKTTPLDQIRVRYIRKLREEAAGRADVNGEEGLVAARIRETNERADRLALQNAQLRGEFAPIELLGDVLAKTIEIMVSELEQIDAALVKVAPDLPEPARQAVLTCVNAARNKIKDRVGSLKVDDIDPADDIDGEEGDAP</sequence>
<evidence type="ECO:0008006" key="3">
    <source>
        <dbReference type="Google" id="ProtNLM"/>
    </source>
</evidence>
<dbReference type="EMBL" id="AZRA01000010">
    <property type="protein sequence ID" value="KDB53931.1"/>
    <property type="molecule type" value="Genomic_DNA"/>
</dbReference>
<reference evidence="1 2" key="1">
    <citation type="journal article" date="2014" name="FEMS Microbiol. Ecol.">
        <title>Sphaerotilus natans encrusted with nanoball-shaped Fe(III) oxide minerals formed by nitrate-reducing mixotrophic Fe(II) oxidation.</title>
        <authorList>
            <person name="Park S."/>
            <person name="Kim D.H."/>
            <person name="Lee J.H."/>
            <person name="Hur H.G."/>
        </authorList>
    </citation>
    <scope>NUCLEOTIDE SEQUENCE [LARGE SCALE GENOMIC DNA]</scope>
    <source>
        <strain evidence="1 2">DSM 6575</strain>
    </source>
</reference>
<dbReference type="RefSeq" id="WP_051631477.1">
    <property type="nucleotide sequence ID" value="NZ_AZRA01000010.1"/>
</dbReference>
<dbReference type="AlphaFoldDB" id="A0A059KR73"/>
<protein>
    <recommendedName>
        <fullName evidence="3">Terminase small subunit</fullName>
    </recommendedName>
</protein>
<evidence type="ECO:0000313" key="2">
    <source>
        <dbReference type="Proteomes" id="UP000026714"/>
    </source>
</evidence>
<accession>A0A059KR73</accession>
<dbReference type="eggNOG" id="COG4220">
    <property type="taxonomic scope" value="Bacteria"/>
</dbReference>
<comment type="caution">
    <text evidence="1">The sequence shown here is derived from an EMBL/GenBank/DDBJ whole genome shotgun (WGS) entry which is preliminary data.</text>
</comment>
<dbReference type="Proteomes" id="UP000026714">
    <property type="component" value="Unassembled WGS sequence"/>
</dbReference>
<name>A0A059KR73_9BURK</name>
<proteinExistence type="predicted"/>
<dbReference type="STRING" id="34103.SAMN05421778_11473"/>